<name>A0A0G4I080_9ALVE</name>
<sequence length="842" mass="94024">MFIDKSGILGKRIKYTSVLWKHVRMFSVETTPGNMFDRDSEFNLYTDLPAIPVLSQELRKECDVLKIQSFLCDVTCGHAPPAMEANTQNMGGGDNQSGGIIGLIKGEGNAGQIDAREATAEFSRPPNNILTGGEAVEMAFKGKRDYMLFTNRRIIFVDNKKVGLFGMGGKKAEYLSVPYAAISHFAVQTAGGGFIFKDRDSELQLWTDCCEYTPERPPTDKDEGRPPLPGKCYFEQDLAKDKVDLLGIHRSVGRWIWSGSMDGWSEGRWMGTWPQHPIESSEKCASSCDFDNFDNLEKVDASEAEQKLRTKAPGILSQDEHLELAYKLRSQKLFFTPKRILLKYKRKVTMLPYTSVGMFEVQPPIGSMDVDFEVGLVCKAGGELSFVTRDFSAKKADILEVLGLLNKNVLPSIDPFGIADQVIGANIPPPTMPDTEGLINFLRGDARELDQQGMEMIMKPFLHPHEKVRLTYKARRDITLFTTKRVMFIDKSGILGKRIKYTSVLWKHVRMFSVETTPGNMFDRDSEFNLYTDLPAIPVLSQELRKECDVLKIQSFLCDVTCGHAPPAMEANTQNMGGGDNQSGGIIGLIKGEGNAGQIDAREATAEFSRPPNNILTGGEAVEMAFKGKRDYMLFTNRRIIFVDNKKVGLFGMGGKKAEYLSVPYAAISHFAVQTAGGGFIFKDRDSELQLWTDCCEYTPERPPTDKDEGRPPLPGKCYFEQDLAKDKVDLLGIHRYLSEKLLSLPEFPYAPRPRLAAPKINRPSIPGETNLLNRLQGWFSDNAREVDPNNLNTQFHSPGSELLQDDEAVCLAFACGRDLCMLTTKRIFFMDTQGFSGKKVG</sequence>
<feature type="domain" description="Bacterial Pleckstrin homology" evidence="1">
    <location>
        <begin position="108"/>
        <end position="207"/>
    </location>
</feature>
<organism evidence="2">
    <name type="scientific">Chromera velia CCMP2878</name>
    <dbReference type="NCBI Taxonomy" id="1169474"/>
    <lineage>
        <taxon>Eukaryota</taxon>
        <taxon>Sar</taxon>
        <taxon>Alveolata</taxon>
        <taxon>Colpodellida</taxon>
        <taxon>Chromeraceae</taxon>
        <taxon>Chromera</taxon>
    </lineage>
</organism>
<gene>
    <name evidence="2" type="ORF">Cvel_34310</name>
</gene>
<reference evidence="2" key="1">
    <citation type="submission" date="2014-11" db="EMBL/GenBank/DDBJ databases">
        <authorList>
            <person name="Otto D Thomas"/>
            <person name="Naeem Raeece"/>
        </authorList>
    </citation>
    <scope>NUCLEOTIDE SEQUENCE</scope>
</reference>
<dbReference type="SUPFAM" id="SSF50729">
    <property type="entry name" value="PH domain-like"/>
    <property type="match status" value="6"/>
</dbReference>
<dbReference type="EMBL" id="CDMZ01004604">
    <property type="protein sequence ID" value="CEM50254.1"/>
    <property type="molecule type" value="Genomic_DNA"/>
</dbReference>
<feature type="domain" description="Bacterial Pleckstrin homology" evidence="1">
    <location>
        <begin position="594"/>
        <end position="693"/>
    </location>
</feature>
<accession>A0A0G4I080</accession>
<proteinExistence type="predicted"/>
<dbReference type="InterPro" id="IPR037063">
    <property type="entry name" value="PHb_sf"/>
</dbReference>
<feature type="domain" description="Bacterial Pleckstrin homology" evidence="1">
    <location>
        <begin position="443"/>
        <end position="559"/>
    </location>
</feature>
<dbReference type="AlphaFoldDB" id="A0A0G4I080"/>
<dbReference type="InterPro" id="IPR012544">
    <property type="entry name" value="PHb"/>
</dbReference>
<dbReference type="Gene3D" id="2.30.29.50">
    <property type="entry name" value="Bacterial Pleckstrin homology domain"/>
    <property type="match status" value="6"/>
</dbReference>
<feature type="domain" description="Bacterial Pleckstrin homology" evidence="1">
    <location>
        <begin position="2"/>
        <end position="73"/>
    </location>
</feature>
<dbReference type="PANTHER" id="PTHR35796">
    <property type="entry name" value="HYPOTHETICAL CYTOSOLIC PROTEIN"/>
    <property type="match status" value="1"/>
</dbReference>
<protein>
    <recommendedName>
        <fullName evidence="1">Bacterial Pleckstrin homology domain-containing protein</fullName>
    </recommendedName>
</protein>
<evidence type="ECO:0000313" key="2">
    <source>
        <dbReference type="EMBL" id="CEM50254.1"/>
    </source>
</evidence>
<dbReference type="VEuPathDB" id="CryptoDB:Cvel_34310"/>
<dbReference type="Pfam" id="PF08000">
    <property type="entry name" value="bPH_1"/>
    <property type="match status" value="5"/>
</dbReference>
<dbReference type="PANTHER" id="PTHR35796:SF3">
    <property type="entry name" value="BHLH DOMAIN-CONTAINING PROTEIN"/>
    <property type="match status" value="1"/>
</dbReference>
<feature type="domain" description="Bacterial Pleckstrin homology" evidence="1">
    <location>
        <begin position="786"/>
        <end position="841"/>
    </location>
</feature>
<evidence type="ECO:0000259" key="1">
    <source>
        <dbReference type="Pfam" id="PF08000"/>
    </source>
</evidence>
<dbReference type="CDD" id="cd13225">
    <property type="entry name" value="PH-like_bacteria"/>
    <property type="match status" value="2"/>
</dbReference>